<evidence type="ECO:0000313" key="11">
    <source>
        <dbReference type="EMBL" id="MED6208797.1"/>
    </source>
</evidence>
<keyword evidence="12" id="KW-1185">Reference proteome</keyword>
<evidence type="ECO:0000256" key="2">
    <source>
        <dbReference type="ARBA" id="ARBA00022617"/>
    </source>
</evidence>
<evidence type="ECO:0000256" key="6">
    <source>
        <dbReference type="ARBA" id="ARBA00023002"/>
    </source>
</evidence>
<keyword evidence="4" id="KW-0479">Metal-binding</keyword>
<dbReference type="Gene3D" id="1.20.930.50">
    <property type="match status" value="1"/>
</dbReference>
<evidence type="ECO:0000256" key="1">
    <source>
        <dbReference type="ARBA" id="ARBA00004167"/>
    </source>
</evidence>
<evidence type="ECO:0000313" key="12">
    <source>
        <dbReference type="Proteomes" id="UP001341840"/>
    </source>
</evidence>
<gene>
    <name evidence="11" type="ORF">PIB30_048585</name>
</gene>
<evidence type="ECO:0000256" key="8">
    <source>
        <dbReference type="ARBA" id="ARBA00023033"/>
    </source>
</evidence>
<keyword evidence="5 10" id="KW-1133">Transmembrane helix</keyword>
<keyword evidence="2" id="KW-0349">Heme</keyword>
<evidence type="ECO:0000256" key="7">
    <source>
        <dbReference type="ARBA" id="ARBA00023004"/>
    </source>
</evidence>
<accession>A0ABU6YEG1</accession>
<evidence type="ECO:0000256" key="9">
    <source>
        <dbReference type="ARBA" id="ARBA00023136"/>
    </source>
</evidence>
<sequence>MDYFLSLLPTILLALGLVLIYNIWRLKKSSDDDEETKNNLQAPEIAGGLPLIGHLHILFRAKGTPLARTFSSLADKRNQGVFHNKRVVLASRPESSHGIYLGYNFAGFAAAPYGPYWTKMRKLVMVELLSPRRIDSLRHVFESEIDHFIHDLVLYLGWHRAKPSEDFGKEQMRE</sequence>
<comment type="caution">
    <text evidence="11">The sequence shown here is derived from an EMBL/GenBank/DDBJ whole genome shotgun (WGS) entry which is preliminary data.</text>
</comment>
<evidence type="ECO:0000256" key="3">
    <source>
        <dbReference type="ARBA" id="ARBA00022692"/>
    </source>
</evidence>
<evidence type="ECO:0000256" key="10">
    <source>
        <dbReference type="SAM" id="Phobius"/>
    </source>
</evidence>
<evidence type="ECO:0000256" key="4">
    <source>
        <dbReference type="ARBA" id="ARBA00022723"/>
    </source>
</evidence>
<dbReference type="InterPro" id="IPR036396">
    <property type="entry name" value="Cyt_P450_sf"/>
</dbReference>
<dbReference type="PANTHER" id="PTHR47947:SF1">
    <property type="entry name" value="CYTOCHROME P450 82E3"/>
    <property type="match status" value="1"/>
</dbReference>
<dbReference type="InterPro" id="IPR050651">
    <property type="entry name" value="Plant_Cytochrome_P450_Monoox"/>
</dbReference>
<keyword evidence="8" id="KW-0503">Monooxygenase</keyword>
<proteinExistence type="predicted"/>
<dbReference type="PANTHER" id="PTHR47947">
    <property type="entry name" value="CYTOCHROME P450 82C3-RELATED"/>
    <property type="match status" value="1"/>
</dbReference>
<keyword evidence="7" id="KW-0408">Iron</keyword>
<dbReference type="SUPFAM" id="SSF48264">
    <property type="entry name" value="Cytochrome P450"/>
    <property type="match status" value="1"/>
</dbReference>
<comment type="subcellular location">
    <subcellularLocation>
        <location evidence="1">Membrane</location>
        <topology evidence="1">Single-pass membrane protein</topology>
    </subcellularLocation>
</comment>
<organism evidence="11 12">
    <name type="scientific">Stylosanthes scabra</name>
    <dbReference type="NCBI Taxonomy" id="79078"/>
    <lineage>
        <taxon>Eukaryota</taxon>
        <taxon>Viridiplantae</taxon>
        <taxon>Streptophyta</taxon>
        <taxon>Embryophyta</taxon>
        <taxon>Tracheophyta</taxon>
        <taxon>Spermatophyta</taxon>
        <taxon>Magnoliopsida</taxon>
        <taxon>eudicotyledons</taxon>
        <taxon>Gunneridae</taxon>
        <taxon>Pentapetalae</taxon>
        <taxon>rosids</taxon>
        <taxon>fabids</taxon>
        <taxon>Fabales</taxon>
        <taxon>Fabaceae</taxon>
        <taxon>Papilionoideae</taxon>
        <taxon>50 kb inversion clade</taxon>
        <taxon>dalbergioids sensu lato</taxon>
        <taxon>Dalbergieae</taxon>
        <taxon>Pterocarpus clade</taxon>
        <taxon>Stylosanthes</taxon>
    </lineage>
</organism>
<name>A0ABU6YEG1_9FABA</name>
<dbReference type="Proteomes" id="UP001341840">
    <property type="component" value="Unassembled WGS sequence"/>
</dbReference>
<feature type="transmembrane region" description="Helical" evidence="10">
    <location>
        <begin position="6"/>
        <end position="24"/>
    </location>
</feature>
<keyword evidence="9 10" id="KW-0472">Membrane</keyword>
<keyword evidence="6" id="KW-0560">Oxidoreductase</keyword>
<dbReference type="EMBL" id="JASCZI010241975">
    <property type="protein sequence ID" value="MED6208797.1"/>
    <property type="molecule type" value="Genomic_DNA"/>
</dbReference>
<reference evidence="11 12" key="1">
    <citation type="journal article" date="2023" name="Plants (Basel)">
        <title>Bridging the Gap: Combining Genomics and Transcriptomics Approaches to Understand Stylosanthes scabra, an Orphan Legume from the Brazilian Caatinga.</title>
        <authorList>
            <person name="Ferreira-Neto J.R.C."/>
            <person name="da Silva M.D."/>
            <person name="Binneck E."/>
            <person name="de Melo N.F."/>
            <person name="da Silva R.H."/>
            <person name="de Melo A.L.T.M."/>
            <person name="Pandolfi V."/>
            <person name="Bustamante F.O."/>
            <person name="Brasileiro-Vidal A.C."/>
            <person name="Benko-Iseppon A.M."/>
        </authorList>
    </citation>
    <scope>NUCLEOTIDE SEQUENCE [LARGE SCALE GENOMIC DNA]</scope>
    <source>
        <tissue evidence="11">Leaves</tissue>
    </source>
</reference>
<evidence type="ECO:0000256" key="5">
    <source>
        <dbReference type="ARBA" id="ARBA00022989"/>
    </source>
</evidence>
<protein>
    <submittedName>
        <fullName evidence="11">Uncharacterized protein</fullName>
    </submittedName>
</protein>
<keyword evidence="3 10" id="KW-0812">Transmembrane</keyword>